<protein>
    <recommendedName>
        <fullName evidence="15">AGC/GRK/BARK protein kinase</fullName>
    </recommendedName>
</protein>
<dbReference type="GO" id="GO:0004674">
    <property type="term" value="F:protein serine/threonine kinase activity"/>
    <property type="evidence" value="ECO:0007669"/>
    <property type="project" value="UniProtKB-KW"/>
</dbReference>
<feature type="domain" description="RGS" evidence="11">
    <location>
        <begin position="53"/>
        <end position="110"/>
    </location>
</feature>
<gene>
    <name evidence="13" type="ORF">P43SY_007335</name>
</gene>
<dbReference type="InterPro" id="IPR011009">
    <property type="entry name" value="Kinase-like_dom_sf"/>
</dbReference>
<evidence type="ECO:0000256" key="8">
    <source>
        <dbReference type="PROSITE-ProRule" id="PRU10141"/>
    </source>
</evidence>
<evidence type="ECO:0000259" key="11">
    <source>
        <dbReference type="PROSITE" id="PS50132"/>
    </source>
</evidence>
<feature type="compositionally biased region" description="Polar residues" evidence="9">
    <location>
        <begin position="157"/>
        <end position="167"/>
    </location>
</feature>
<evidence type="ECO:0000256" key="7">
    <source>
        <dbReference type="ARBA" id="ARBA00022840"/>
    </source>
</evidence>
<reference evidence="13" key="1">
    <citation type="submission" date="2021-12" db="EMBL/GenBank/DDBJ databases">
        <title>Prjna785345.</title>
        <authorList>
            <person name="Rujirawat T."/>
            <person name="Krajaejun T."/>
        </authorList>
    </citation>
    <scope>NUCLEOTIDE SEQUENCE</scope>
    <source>
        <strain evidence="13">Pi057C3</strain>
    </source>
</reference>
<dbReference type="InterPro" id="IPR017441">
    <property type="entry name" value="Protein_kinase_ATP_BS"/>
</dbReference>
<dbReference type="PROSITE" id="PS50132">
    <property type="entry name" value="RGS"/>
    <property type="match status" value="1"/>
</dbReference>
<dbReference type="Gene3D" id="3.30.200.20">
    <property type="entry name" value="Phosphorylase Kinase, domain 1"/>
    <property type="match status" value="1"/>
</dbReference>
<keyword evidence="4" id="KW-0808">Transferase</keyword>
<dbReference type="SMART" id="SM00133">
    <property type="entry name" value="S_TK_X"/>
    <property type="match status" value="1"/>
</dbReference>
<evidence type="ECO:0000256" key="5">
    <source>
        <dbReference type="ARBA" id="ARBA00022741"/>
    </source>
</evidence>
<accession>A0AAD5QB70</accession>
<evidence type="ECO:0000259" key="12">
    <source>
        <dbReference type="PROSITE" id="PS51285"/>
    </source>
</evidence>
<dbReference type="GO" id="GO:0005524">
    <property type="term" value="F:ATP binding"/>
    <property type="evidence" value="ECO:0007669"/>
    <property type="project" value="UniProtKB-UniRule"/>
</dbReference>
<feature type="region of interest" description="Disordered" evidence="9">
    <location>
        <begin position="111"/>
        <end position="182"/>
    </location>
</feature>
<dbReference type="PANTHER" id="PTHR24355:SF18">
    <property type="entry name" value="G PROTEIN-COUPLED RECEPTOR KINASE"/>
    <property type="match status" value="1"/>
</dbReference>
<dbReference type="CDD" id="cd05123">
    <property type="entry name" value="STKc_AGC"/>
    <property type="match status" value="1"/>
</dbReference>
<dbReference type="FunFam" id="1.10.510.10:FF:000074">
    <property type="entry name" value="G protein-coupled receptor kinase"/>
    <property type="match status" value="1"/>
</dbReference>
<dbReference type="SUPFAM" id="SSF56112">
    <property type="entry name" value="Protein kinase-like (PK-like)"/>
    <property type="match status" value="1"/>
</dbReference>
<dbReference type="InterPro" id="IPR016137">
    <property type="entry name" value="RGS"/>
</dbReference>
<comment type="caution">
    <text evidence="13">The sequence shown here is derived from an EMBL/GenBank/DDBJ whole genome shotgun (WGS) entry which is preliminary data.</text>
</comment>
<dbReference type="PROSITE" id="PS51285">
    <property type="entry name" value="AGC_KINASE_CTER"/>
    <property type="match status" value="1"/>
</dbReference>
<dbReference type="InterPro" id="IPR008271">
    <property type="entry name" value="Ser/Thr_kinase_AS"/>
</dbReference>
<feature type="domain" description="AGC-kinase C-terminal" evidence="12">
    <location>
        <begin position="693"/>
        <end position="759"/>
    </location>
</feature>
<dbReference type="Gene3D" id="1.10.510.10">
    <property type="entry name" value="Transferase(Phosphotransferase) domain 1"/>
    <property type="match status" value="1"/>
</dbReference>
<keyword evidence="5 8" id="KW-0547">Nucleotide-binding</keyword>
<feature type="compositionally biased region" description="Low complexity" evidence="9">
    <location>
        <begin position="258"/>
        <end position="275"/>
    </location>
</feature>
<evidence type="ECO:0000256" key="3">
    <source>
        <dbReference type="ARBA" id="ARBA00022553"/>
    </source>
</evidence>
<dbReference type="SUPFAM" id="SSF48097">
    <property type="entry name" value="Regulator of G-protein signaling, RGS"/>
    <property type="match status" value="1"/>
</dbReference>
<evidence type="ECO:0000256" key="9">
    <source>
        <dbReference type="SAM" id="MobiDB-lite"/>
    </source>
</evidence>
<feature type="binding site" evidence="8">
    <location>
        <position position="464"/>
    </location>
    <ligand>
        <name>ATP</name>
        <dbReference type="ChEBI" id="CHEBI:30616"/>
    </ligand>
</feature>
<dbReference type="SMART" id="SM00315">
    <property type="entry name" value="RGS"/>
    <property type="match status" value="1"/>
</dbReference>
<feature type="compositionally biased region" description="Low complexity" evidence="9">
    <location>
        <begin position="302"/>
        <end position="312"/>
    </location>
</feature>
<name>A0AAD5QB70_PYTIN</name>
<sequence>MDELHDAIQDAQYIGAVTNAQRGPSAAFYNPTHTELSQFVERQERSFGSDWLNLENILDQPLGFYFLRRFCEAEQHGVPKLQFLVEVTKFRALTVSEKRVAKAREIYDRFCNPTSSSSSSSPNGAASDLQRSTSPKSMDIVPPGVSPVVEPMPPRRSSATSGPTTDSIGRHSNIDEGLDSPAGAALSPRHSLINLKEINVAAITTNGVVFWRKGESTVTRGDVTELYKSCASETSPIGVSGDAVKRVATLLKRKAPGSSSRTTSTATTMSPRSSSGGSMAISATGDGTGSPPSPARDAVTESALTLSATPSSTPTPVPSSPVGDRSLRHQSHSERSQHTYGRNSESHTSPPLLGQIGSSARHLGTSFRDSSDLGKACPTTLFDELEACVLCSLESVHLKEFRASVFHRRFLAFLFLQTRKVVEDDFTVLRVLGRGGFGMVNGCIKRTSASLYAMKVMNKKMIKKKHAEKLCIAERKILAMISSPFVVCLKYAFQTTEELFLVLDLRTGGDLSFHLNRCRFTESQVRFWAAQILLGLQHLHDKNIVYRDLKPENILLDEKGNCSISDLGLAVEVTPNLAGRCGTRGYWAPEMLLRDENGQRMVYNHAVDWWSYGCLVYELLYGKCPFRTSKAKALHEDKQQAYDKATLELTPSYDPKYFSPEAAELIQQLLIRDPKKRLGANGAEEVKRMRFFDPIDWAKIESMAIPPPFVPDNEINAASQADIGSFDISVVKGVKLTEQDQVLYNNWDYICPDTFQREAIEYLEWEVKHGPCTVTPGTNQCCALL</sequence>
<comment type="similarity">
    <text evidence="1">Belongs to the protein kinase superfamily. AGC Ser/Thr protein kinase family. GPRK subfamily.</text>
</comment>
<evidence type="ECO:0000256" key="2">
    <source>
        <dbReference type="ARBA" id="ARBA00022527"/>
    </source>
</evidence>
<keyword evidence="6" id="KW-0418">Kinase</keyword>
<feature type="domain" description="Protein kinase" evidence="10">
    <location>
        <begin position="426"/>
        <end position="692"/>
    </location>
</feature>
<organism evidence="13 14">
    <name type="scientific">Pythium insidiosum</name>
    <name type="common">Pythiosis disease agent</name>
    <dbReference type="NCBI Taxonomy" id="114742"/>
    <lineage>
        <taxon>Eukaryota</taxon>
        <taxon>Sar</taxon>
        <taxon>Stramenopiles</taxon>
        <taxon>Oomycota</taxon>
        <taxon>Peronosporomycetes</taxon>
        <taxon>Pythiales</taxon>
        <taxon>Pythiaceae</taxon>
        <taxon>Pythium</taxon>
    </lineage>
</organism>
<keyword evidence="14" id="KW-1185">Reference proteome</keyword>
<proteinExistence type="inferred from homology"/>
<dbReference type="PROSITE" id="PS00107">
    <property type="entry name" value="PROTEIN_KINASE_ATP"/>
    <property type="match status" value="1"/>
</dbReference>
<evidence type="ECO:0000313" key="14">
    <source>
        <dbReference type="Proteomes" id="UP001209570"/>
    </source>
</evidence>
<dbReference type="EMBL" id="JAKCXM010000041">
    <property type="protein sequence ID" value="KAJ0405694.1"/>
    <property type="molecule type" value="Genomic_DNA"/>
</dbReference>
<dbReference type="InterPro" id="IPR000961">
    <property type="entry name" value="AGC-kinase_C"/>
</dbReference>
<dbReference type="Gene3D" id="1.10.167.10">
    <property type="entry name" value="Regulator of G-protein Signalling 4, domain 2"/>
    <property type="match status" value="1"/>
</dbReference>
<dbReference type="Pfam" id="PF00615">
    <property type="entry name" value="RGS"/>
    <property type="match status" value="1"/>
</dbReference>
<evidence type="ECO:0000259" key="10">
    <source>
        <dbReference type="PROSITE" id="PS50011"/>
    </source>
</evidence>
<dbReference type="AlphaFoldDB" id="A0AAD5QB70"/>
<evidence type="ECO:0000256" key="4">
    <source>
        <dbReference type="ARBA" id="ARBA00022679"/>
    </source>
</evidence>
<feature type="compositionally biased region" description="Polar residues" evidence="9">
    <location>
        <begin position="338"/>
        <end position="349"/>
    </location>
</feature>
<keyword evidence="3" id="KW-0597">Phosphoprotein</keyword>
<evidence type="ECO:0000256" key="1">
    <source>
        <dbReference type="ARBA" id="ARBA00009793"/>
    </source>
</evidence>
<dbReference type="InterPro" id="IPR044926">
    <property type="entry name" value="RGS_subdomain_2"/>
</dbReference>
<dbReference type="InterPro" id="IPR045270">
    <property type="entry name" value="STKc_AGC"/>
</dbReference>
<feature type="region of interest" description="Disordered" evidence="9">
    <location>
        <begin position="251"/>
        <end position="358"/>
    </location>
</feature>
<dbReference type="PROSITE" id="PS50011">
    <property type="entry name" value="PROTEIN_KINASE_DOM"/>
    <property type="match status" value="1"/>
</dbReference>
<evidence type="ECO:0008006" key="15">
    <source>
        <dbReference type="Google" id="ProtNLM"/>
    </source>
</evidence>
<dbReference type="InterPro" id="IPR000719">
    <property type="entry name" value="Prot_kinase_dom"/>
</dbReference>
<keyword evidence="2" id="KW-0723">Serine/threonine-protein kinase</keyword>
<dbReference type="Pfam" id="PF00069">
    <property type="entry name" value="Pkinase"/>
    <property type="match status" value="1"/>
</dbReference>
<dbReference type="PANTHER" id="PTHR24355">
    <property type="entry name" value="G PROTEIN-COUPLED RECEPTOR KINASE/RIBOSOMAL PROTEIN S6 KINASE"/>
    <property type="match status" value="1"/>
</dbReference>
<feature type="compositionally biased region" description="Basic and acidic residues" evidence="9">
    <location>
        <begin position="325"/>
        <end position="337"/>
    </location>
</feature>
<dbReference type="SMART" id="SM00220">
    <property type="entry name" value="S_TKc"/>
    <property type="match status" value="1"/>
</dbReference>
<evidence type="ECO:0000256" key="6">
    <source>
        <dbReference type="ARBA" id="ARBA00022777"/>
    </source>
</evidence>
<dbReference type="PROSITE" id="PS00108">
    <property type="entry name" value="PROTEIN_KINASE_ST"/>
    <property type="match status" value="1"/>
</dbReference>
<dbReference type="InterPro" id="IPR036305">
    <property type="entry name" value="RGS_sf"/>
</dbReference>
<evidence type="ECO:0000313" key="13">
    <source>
        <dbReference type="EMBL" id="KAJ0405694.1"/>
    </source>
</evidence>
<dbReference type="Proteomes" id="UP001209570">
    <property type="component" value="Unassembled WGS sequence"/>
</dbReference>
<keyword evidence="7 8" id="KW-0067">ATP-binding</keyword>